<keyword evidence="2" id="KW-0808">Transferase</keyword>
<proteinExistence type="predicted"/>
<sequence>MPREHIAVAAQTLTAAGIDSPHSDAHWLLAYALGVDRGRLALVDEVDAPAAARFAEAIERRAARVPLQHIVGRVEFGAPDAVIELRVGPGVFIPRPETELLLEWAIATAPPGALVADFCSGSGALALGLASARDDVRVVAVELSGPATAWLRRNVAAQPLSVAQRVAVVVADVTEPGALGDAIAAQAGPLGWPVATPLDLVIANPPYVPSVADGAPTAVSPEVRADPAAAVFAGVDGMSVITPMLASVRALGAAGAAVGIEHDDSTGPAVAAALSAAGFVAVRARADLAGRPRFATARVPGVASGAVQG</sequence>
<dbReference type="Gene3D" id="1.10.8.10">
    <property type="entry name" value="DNA helicase RuvA subunit, C-terminal domain"/>
    <property type="match status" value="1"/>
</dbReference>
<dbReference type="InterPro" id="IPR029063">
    <property type="entry name" value="SAM-dependent_MTases_sf"/>
</dbReference>
<protein>
    <submittedName>
        <fullName evidence="2">Peptide chain release factor N(5)-glutamine methyltransferase</fullName>
    </submittedName>
</protein>
<dbReference type="Gene3D" id="3.40.50.150">
    <property type="entry name" value="Vaccinia Virus protein VP39"/>
    <property type="match status" value="1"/>
</dbReference>
<organism evidence="2 3">
    <name type="scientific">Gordonia defluvii</name>
    <dbReference type="NCBI Taxonomy" id="283718"/>
    <lineage>
        <taxon>Bacteria</taxon>
        <taxon>Bacillati</taxon>
        <taxon>Actinomycetota</taxon>
        <taxon>Actinomycetes</taxon>
        <taxon>Mycobacteriales</taxon>
        <taxon>Gordoniaceae</taxon>
        <taxon>Gordonia</taxon>
    </lineage>
</organism>
<evidence type="ECO:0000259" key="1">
    <source>
        <dbReference type="Pfam" id="PF17827"/>
    </source>
</evidence>
<evidence type="ECO:0000313" key="3">
    <source>
        <dbReference type="Proteomes" id="UP001501035"/>
    </source>
</evidence>
<accession>A0ABP6LHK7</accession>
<dbReference type="SUPFAM" id="SSF53335">
    <property type="entry name" value="S-adenosyl-L-methionine-dependent methyltransferases"/>
    <property type="match status" value="1"/>
</dbReference>
<evidence type="ECO:0000313" key="2">
    <source>
        <dbReference type="EMBL" id="GAA3043691.1"/>
    </source>
</evidence>
<dbReference type="Proteomes" id="UP001501035">
    <property type="component" value="Unassembled WGS sequence"/>
</dbReference>
<dbReference type="GO" id="GO:0032259">
    <property type="term" value="P:methylation"/>
    <property type="evidence" value="ECO:0007669"/>
    <property type="project" value="UniProtKB-KW"/>
</dbReference>
<dbReference type="EMBL" id="BAAAVS010000050">
    <property type="protein sequence ID" value="GAA3043691.1"/>
    <property type="molecule type" value="Genomic_DNA"/>
</dbReference>
<dbReference type="InterPro" id="IPR040758">
    <property type="entry name" value="PrmC_N"/>
</dbReference>
<dbReference type="InterPro" id="IPR050320">
    <property type="entry name" value="N5-glutamine_MTase"/>
</dbReference>
<keyword evidence="3" id="KW-1185">Reference proteome</keyword>
<reference evidence="3" key="1">
    <citation type="journal article" date="2019" name="Int. J. Syst. Evol. Microbiol.">
        <title>The Global Catalogue of Microorganisms (GCM) 10K type strain sequencing project: providing services to taxonomists for standard genome sequencing and annotation.</title>
        <authorList>
            <consortium name="The Broad Institute Genomics Platform"/>
            <consortium name="The Broad Institute Genome Sequencing Center for Infectious Disease"/>
            <person name="Wu L."/>
            <person name="Ma J."/>
        </authorList>
    </citation>
    <scope>NUCLEOTIDE SEQUENCE [LARGE SCALE GENOMIC DNA]</scope>
    <source>
        <strain evidence="3">JCM 14234</strain>
    </source>
</reference>
<gene>
    <name evidence="2" type="primary">prmC</name>
    <name evidence="2" type="ORF">GCM10010528_24030</name>
</gene>
<dbReference type="Pfam" id="PF17827">
    <property type="entry name" value="PrmC_N"/>
    <property type="match status" value="1"/>
</dbReference>
<comment type="caution">
    <text evidence="2">The sequence shown here is derived from an EMBL/GenBank/DDBJ whole genome shotgun (WGS) entry which is preliminary data.</text>
</comment>
<dbReference type="PANTHER" id="PTHR18895">
    <property type="entry name" value="HEMK METHYLTRANSFERASE"/>
    <property type="match status" value="1"/>
</dbReference>
<keyword evidence="2" id="KW-0489">Methyltransferase</keyword>
<dbReference type="RefSeq" id="WP_290706097.1">
    <property type="nucleotide sequence ID" value="NZ_BAAAVS010000050.1"/>
</dbReference>
<dbReference type="PANTHER" id="PTHR18895:SF74">
    <property type="entry name" value="MTRF1L RELEASE FACTOR GLUTAMINE METHYLTRANSFERASE"/>
    <property type="match status" value="1"/>
</dbReference>
<dbReference type="InterPro" id="IPR002052">
    <property type="entry name" value="DNA_methylase_N6_adenine_CS"/>
</dbReference>
<feature type="domain" description="Release factor glutamine methyltransferase N-terminal" evidence="1">
    <location>
        <begin position="7"/>
        <end position="72"/>
    </location>
</feature>
<dbReference type="GO" id="GO:0008168">
    <property type="term" value="F:methyltransferase activity"/>
    <property type="evidence" value="ECO:0007669"/>
    <property type="project" value="UniProtKB-KW"/>
</dbReference>
<dbReference type="PROSITE" id="PS00092">
    <property type="entry name" value="N6_MTASE"/>
    <property type="match status" value="1"/>
</dbReference>
<name>A0ABP6LHK7_9ACTN</name>